<dbReference type="InterPro" id="IPR011990">
    <property type="entry name" value="TPR-like_helical_dom_sf"/>
</dbReference>
<dbReference type="InterPro" id="IPR036388">
    <property type="entry name" value="WH-like_DNA-bd_sf"/>
</dbReference>
<accession>A0A7X4LLJ3</accession>
<dbReference type="EMBL" id="WEKT01000019">
    <property type="protein sequence ID" value="MZI93867.1"/>
    <property type="molecule type" value="Genomic_DNA"/>
</dbReference>
<dbReference type="Gene3D" id="1.10.10.10">
    <property type="entry name" value="Winged helix-like DNA-binding domain superfamily/Winged helix DNA-binding domain"/>
    <property type="match status" value="1"/>
</dbReference>
<name>A0A7X4LLJ3_9VIBR</name>
<evidence type="ECO:0000313" key="5">
    <source>
        <dbReference type="EMBL" id="MZI93867.1"/>
    </source>
</evidence>
<dbReference type="PRINTS" id="PR00038">
    <property type="entry name" value="HTHLUXR"/>
</dbReference>
<keyword evidence="1" id="KW-0805">Transcription regulation</keyword>
<dbReference type="InterPro" id="IPR000792">
    <property type="entry name" value="Tscrpt_reg_LuxR_C"/>
</dbReference>
<dbReference type="AlphaFoldDB" id="A0A7X4LLJ3"/>
<dbReference type="Proteomes" id="UP000462621">
    <property type="component" value="Unassembled WGS sequence"/>
</dbReference>
<dbReference type="PANTHER" id="PTHR44688:SF16">
    <property type="entry name" value="DNA-BINDING TRANSCRIPTIONAL ACTIVATOR DEVR_DOSR"/>
    <property type="match status" value="1"/>
</dbReference>
<feature type="domain" description="HTH luxR-type" evidence="4">
    <location>
        <begin position="719"/>
        <end position="784"/>
    </location>
</feature>
<dbReference type="PANTHER" id="PTHR44688">
    <property type="entry name" value="DNA-BINDING TRANSCRIPTIONAL ACTIVATOR DEVR_DOSR"/>
    <property type="match status" value="1"/>
</dbReference>
<proteinExistence type="predicted"/>
<dbReference type="PROSITE" id="PS50043">
    <property type="entry name" value="HTH_LUXR_2"/>
    <property type="match status" value="1"/>
</dbReference>
<protein>
    <recommendedName>
        <fullName evidence="4">HTH luxR-type domain-containing protein</fullName>
    </recommendedName>
</protein>
<dbReference type="Gene3D" id="1.25.40.10">
    <property type="entry name" value="Tetratricopeptide repeat domain"/>
    <property type="match status" value="1"/>
</dbReference>
<dbReference type="InterPro" id="IPR016032">
    <property type="entry name" value="Sig_transdc_resp-reg_C-effctor"/>
</dbReference>
<comment type="caution">
    <text evidence="5">The sequence shown here is derived from an EMBL/GenBank/DDBJ whole genome shotgun (WGS) entry which is preliminary data.</text>
</comment>
<dbReference type="SMART" id="SM00421">
    <property type="entry name" value="HTH_LUXR"/>
    <property type="match status" value="1"/>
</dbReference>
<evidence type="ECO:0000313" key="6">
    <source>
        <dbReference type="Proteomes" id="UP000462621"/>
    </source>
</evidence>
<reference evidence="5 6" key="1">
    <citation type="submission" date="2019-10" db="EMBL/GenBank/DDBJ databases">
        <title>Vibrio sp. nov. isolated from a shrimp pond.</title>
        <authorList>
            <person name="Gomez-Gil B."/>
            <person name="Enciso-Ibarra J."/>
            <person name="Enciso-Ibarra K."/>
            <person name="Bolan-Mejia C."/>
        </authorList>
    </citation>
    <scope>NUCLEOTIDE SEQUENCE [LARGE SCALE GENOMIC DNA]</scope>
    <source>
        <strain evidence="5 6">CAIM 722</strain>
    </source>
</reference>
<keyword evidence="6" id="KW-1185">Reference proteome</keyword>
<gene>
    <name evidence="5" type="ORF">F9817_11755</name>
</gene>
<dbReference type="GO" id="GO:0006355">
    <property type="term" value="P:regulation of DNA-templated transcription"/>
    <property type="evidence" value="ECO:0007669"/>
    <property type="project" value="InterPro"/>
</dbReference>
<evidence type="ECO:0000259" key="4">
    <source>
        <dbReference type="PROSITE" id="PS50043"/>
    </source>
</evidence>
<evidence type="ECO:0000256" key="1">
    <source>
        <dbReference type="ARBA" id="ARBA00023015"/>
    </source>
</evidence>
<keyword evidence="3" id="KW-0804">Transcription</keyword>
<dbReference type="Pfam" id="PF00196">
    <property type="entry name" value="GerE"/>
    <property type="match status" value="1"/>
</dbReference>
<evidence type="ECO:0000256" key="3">
    <source>
        <dbReference type="ARBA" id="ARBA00023163"/>
    </source>
</evidence>
<organism evidence="5 6">
    <name type="scientific">Vibrio eleionomae</name>
    <dbReference type="NCBI Taxonomy" id="2653505"/>
    <lineage>
        <taxon>Bacteria</taxon>
        <taxon>Pseudomonadati</taxon>
        <taxon>Pseudomonadota</taxon>
        <taxon>Gammaproteobacteria</taxon>
        <taxon>Vibrionales</taxon>
        <taxon>Vibrionaceae</taxon>
        <taxon>Vibrio</taxon>
    </lineage>
</organism>
<dbReference type="CDD" id="cd06170">
    <property type="entry name" value="LuxR_C_like"/>
    <property type="match status" value="1"/>
</dbReference>
<dbReference type="GO" id="GO:0003677">
    <property type="term" value="F:DNA binding"/>
    <property type="evidence" value="ECO:0007669"/>
    <property type="project" value="UniProtKB-KW"/>
</dbReference>
<keyword evidence="2" id="KW-0238">DNA-binding</keyword>
<sequence>MFLRIPLLHKLSTFTTPVVLLNALPGCGKSTLLKQLAEQRSCTVSHHLPDPVDHPIGEVLFWDPAGSGLSQHLQQVMAIAPQLEQRQQTLFMSGAWIGNNAWISDGLLYQKLTLIEQSELMMSEHEIATFYPQSDAETIWRQTAGWPVLVANWDRIQDERFTLSWTDYLHNRVLPLLPFHTQRLLVALAYENVITQEAITNELELISAIEPLIELNAHGEYRLGVPFLRPILQSIAQQEPRLYQDSMRIVSRHHHKMGQRMRAINIALESSNVDLALRWFKQNGGGVYGYHHGFDELENILSHFPTIMLSQDLHLAWANVILLFKRQRFLAARSFIENLPQQHKNSFESAEERGIFTLIKSKYFAYFRSQTEDSQLKQFSRLESLLSDNPGALMNYYGTLSIYHNNLGEWFQAAILQDKELTLATRYEVPYLIFYCHFNLTRLNLRMGYPVKSLHHIQQADIALKRTSFRSHLTYELNFVTLAQGMIAMYQGDVVTAQTYWNRVEVLRANSEIWPEFLSQIHTYGIMTFLLRDDIDRAYTLLDELRYEYFTSFADEQAAVFYNLLTVLILQQQERWIDAQEHLQDIINTNDTVPGNYQAMFQWLTVRNNVGLVCIHQHKSGQEIRIKHSHSYPYHEIQHQVQQLKLQWHKREYAQMTRSLIHLMQRCHQLQLWSPMMLEQHWLNSAIQWVWKKEKYRYTNTPFEHAVKHWQQLEQQITQHQQSDELTNKQLQIVQRLAEGLSNKQIAQYCGISESTVKFHLKNLFKTYEVKNRQALLGLARIKKWIK</sequence>
<dbReference type="SUPFAM" id="SSF46894">
    <property type="entry name" value="C-terminal effector domain of the bipartite response regulators"/>
    <property type="match status" value="1"/>
</dbReference>
<evidence type="ECO:0000256" key="2">
    <source>
        <dbReference type="ARBA" id="ARBA00023125"/>
    </source>
</evidence>